<dbReference type="PANTHER" id="PTHR10266:SF3">
    <property type="entry name" value="CYTOCHROME C1, HEME PROTEIN, MITOCHONDRIAL"/>
    <property type="match status" value="1"/>
</dbReference>
<keyword evidence="5 9" id="KW-0479">Metal-binding</keyword>
<evidence type="ECO:0000259" key="11">
    <source>
        <dbReference type="PROSITE" id="PS51007"/>
    </source>
</evidence>
<keyword evidence="4" id="KW-0812">Transmembrane</keyword>
<dbReference type="Pfam" id="PF02167">
    <property type="entry name" value="Cytochrom_C1"/>
    <property type="match status" value="1"/>
</dbReference>
<dbReference type="EMBL" id="BSPC01000093">
    <property type="protein sequence ID" value="GLS23974.1"/>
    <property type="molecule type" value="Genomic_DNA"/>
</dbReference>
<comment type="subcellular location">
    <subcellularLocation>
        <location evidence="1">Membrane</location>
    </subcellularLocation>
</comment>
<accession>A0ABQ6CWC3</accession>
<evidence type="ECO:0000256" key="8">
    <source>
        <dbReference type="ARBA" id="ARBA00023136"/>
    </source>
</evidence>
<dbReference type="PANTHER" id="PTHR10266">
    <property type="entry name" value="CYTOCHROME C1"/>
    <property type="match status" value="1"/>
</dbReference>
<evidence type="ECO:0000313" key="12">
    <source>
        <dbReference type="EMBL" id="GLS23974.1"/>
    </source>
</evidence>
<evidence type="ECO:0000256" key="2">
    <source>
        <dbReference type="ARBA" id="ARBA00016165"/>
    </source>
</evidence>
<keyword evidence="13" id="KW-1185">Reference proteome</keyword>
<dbReference type="InterPro" id="IPR036909">
    <property type="entry name" value="Cyt_c-like_dom_sf"/>
</dbReference>
<feature type="domain" description="Cytochrome c" evidence="11">
    <location>
        <begin position="65"/>
        <end position="277"/>
    </location>
</feature>
<keyword evidence="10" id="KW-0732">Signal</keyword>
<evidence type="ECO:0000256" key="1">
    <source>
        <dbReference type="ARBA" id="ARBA00004370"/>
    </source>
</evidence>
<evidence type="ECO:0000256" key="6">
    <source>
        <dbReference type="ARBA" id="ARBA00022989"/>
    </source>
</evidence>
<protein>
    <recommendedName>
        <fullName evidence="2">Cytochrome c1</fullName>
    </recommendedName>
</protein>
<keyword evidence="7 9" id="KW-0408">Iron</keyword>
<keyword evidence="6" id="KW-1133">Transmembrane helix</keyword>
<dbReference type="SUPFAM" id="SSF46626">
    <property type="entry name" value="Cytochrome c"/>
    <property type="match status" value="1"/>
</dbReference>
<sequence>MIRMFKPSPRLVRFGLALAALTMVAGYAVPASAQDDSNIPETPPVMYPPKQSWSFAGPLGKFDPEQLQRGFKVYKEVCSACHSLHRVAFRNLSDPGGPEFTEGQVKALAATYSIADFDDKGQPVDRPGRPADYFPLVFPNDDAARAANNGAIPPDMSLLAKARGAKSGFPWFIFDVFTQYQEQGPDYIHALITDGYLDEAKGEKPPLIATDDPNNPGKKIVAPFKVPEGLHYNKVFEAHSIAMAKPIQDGQVEYTDGAPQTIDQYTKDVAAFLAWAGDPTLVERKQNGLKVLIFLIVLSGLLWYTKKKVWADAH</sequence>
<evidence type="ECO:0000256" key="9">
    <source>
        <dbReference type="PROSITE-ProRule" id="PRU00433"/>
    </source>
</evidence>
<reference evidence="13" key="1">
    <citation type="journal article" date="2019" name="Int. J. Syst. Evol. Microbiol.">
        <title>The Global Catalogue of Microorganisms (GCM) 10K type strain sequencing project: providing services to taxonomists for standard genome sequencing and annotation.</title>
        <authorList>
            <consortium name="The Broad Institute Genomics Platform"/>
            <consortium name="The Broad Institute Genome Sequencing Center for Infectious Disease"/>
            <person name="Wu L."/>
            <person name="Ma J."/>
        </authorList>
    </citation>
    <scope>NUCLEOTIDE SEQUENCE [LARGE SCALE GENOMIC DNA]</scope>
    <source>
        <strain evidence="13">NBRC 101365</strain>
    </source>
</reference>
<comment type="caution">
    <text evidence="12">The sequence shown here is derived from an EMBL/GenBank/DDBJ whole genome shotgun (WGS) entry which is preliminary data.</text>
</comment>
<keyword evidence="8" id="KW-0472">Membrane</keyword>
<feature type="chain" id="PRO_5047401292" description="Cytochrome c1" evidence="10">
    <location>
        <begin position="34"/>
        <end position="314"/>
    </location>
</feature>
<evidence type="ECO:0000313" key="13">
    <source>
        <dbReference type="Proteomes" id="UP001156882"/>
    </source>
</evidence>
<name>A0ABQ6CWC3_9HYPH</name>
<feature type="signal peptide" evidence="10">
    <location>
        <begin position="1"/>
        <end position="33"/>
    </location>
</feature>
<dbReference type="Gene3D" id="1.10.760.10">
    <property type="entry name" value="Cytochrome c-like domain"/>
    <property type="match status" value="1"/>
</dbReference>
<evidence type="ECO:0000256" key="5">
    <source>
        <dbReference type="ARBA" id="ARBA00022723"/>
    </source>
</evidence>
<evidence type="ECO:0000256" key="7">
    <source>
        <dbReference type="ARBA" id="ARBA00023004"/>
    </source>
</evidence>
<keyword evidence="3 9" id="KW-0349">Heme</keyword>
<gene>
    <name evidence="12" type="ORF">GCM10007874_69950</name>
</gene>
<dbReference type="InterPro" id="IPR009056">
    <property type="entry name" value="Cyt_c-like_dom"/>
</dbReference>
<dbReference type="Gene3D" id="1.20.5.100">
    <property type="entry name" value="Cytochrome c1, transmembrane anchor, C-terminal"/>
    <property type="match status" value="1"/>
</dbReference>
<dbReference type="InterPro" id="IPR002326">
    <property type="entry name" value="Cyt_c1"/>
</dbReference>
<evidence type="ECO:0000256" key="3">
    <source>
        <dbReference type="ARBA" id="ARBA00022617"/>
    </source>
</evidence>
<evidence type="ECO:0000256" key="4">
    <source>
        <dbReference type="ARBA" id="ARBA00022692"/>
    </source>
</evidence>
<dbReference type="PROSITE" id="PS51007">
    <property type="entry name" value="CYTC"/>
    <property type="match status" value="1"/>
</dbReference>
<organism evidence="12 13">
    <name type="scientific">Labrys miyagiensis</name>
    <dbReference type="NCBI Taxonomy" id="346912"/>
    <lineage>
        <taxon>Bacteria</taxon>
        <taxon>Pseudomonadati</taxon>
        <taxon>Pseudomonadota</taxon>
        <taxon>Alphaproteobacteria</taxon>
        <taxon>Hyphomicrobiales</taxon>
        <taxon>Xanthobacteraceae</taxon>
        <taxon>Labrys</taxon>
    </lineage>
</organism>
<proteinExistence type="predicted"/>
<dbReference type="Proteomes" id="UP001156882">
    <property type="component" value="Unassembled WGS sequence"/>
</dbReference>
<evidence type="ECO:0000256" key="10">
    <source>
        <dbReference type="SAM" id="SignalP"/>
    </source>
</evidence>
<dbReference type="PRINTS" id="PR00603">
    <property type="entry name" value="CYTOCHROMEC1"/>
</dbReference>